<organism evidence="2">
    <name type="scientific">Siphoviridae sp. ctiJm4</name>
    <dbReference type="NCBI Taxonomy" id="2827916"/>
    <lineage>
        <taxon>Viruses</taxon>
        <taxon>Duplodnaviria</taxon>
        <taxon>Heunggongvirae</taxon>
        <taxon>Uroviricota</taxon>
        <taxon>Caudoviricetes</taxon>
    </lineage>
</organism>
<dbReference type="Pfam" id="PF14301">
    <property type="entry name" value="DUF4376"/>
    <property type="match status" value="1"/>
</dbReference>
<dbReference type="EMBL" id="BK032724">
    <property type="protein sequence ID" value="DAF56923.1"/>
    <property type="molecule type" value="Genomic_DNA"/>
</dbReference>
<evidence type="ECO:0000259" key="1">
    <source>
        <dbReference type="Pfam" id="PF14301"/>
    </source>
</evidence>
<sequence length="206" mass="24089">MQVFLFDQQLISVINRKEEITDETCLITDQEREKIEQTLYAKGHFWRIDKYTVGASGAQPTENHKWNDEIHDWEIDNELVNANLAKKRAELWETIKQKRLDATRTGVEVTLPNGQIRHFHTDQVARQEYDGMGVKVVLGSFAPRQWKTIENDWIEFNLDIFKALVSAIDTKIDHDYRNAEILKAQIEKSTEPENIDLNQGWSKSYV</sequence>
<name>A0A8S5T1L9_9CAUD</name>
<accession>A0A8S5T1L9</accession>
<protein>
    <recommendedName>
        <fullName evidence="1">DUF4376 domain-containing protein</fullName>
    </recommendedName>
</protein>
<proteinExistence type="predicted"/>
<reference evidence="2" key="1">
    <citation type="journal article" date="2021" name="Proc. Natl. Acad. Sci. U.S.A.">
        <title>A Catalog of Tens of Thousands of Viruses from Human Metagenomes Reveals Hidden Associations with Chronic Diseases.</title>
        <authorList>
            <person name="Tisza M.J."/>
            <person name="Buck C.B."/>
        </authorList>
    </citation>
    <scope>NUCLEOTIDE SEQUENCE</scope>
    <source>
        <strain evidence="2">CtiJm4</strain>
    </source>
</reference>
<evidence type="ECO:0000313" key="2">
    <source>
        <dbReference type="EMBL" id="DAF56923.1"/>
    </source>
</evidence>
<feature type="domain" description="DUF4376" evidence="1">
    <location>
        <begin position="88"/>
        <end position="196"/>
    </location>
</feature>
<dbReference type="InterPro" id="IPR025484">
    <property type="entry name" value="DUF4376"/>
</dbReference>